<evidence type="ECO:0000259" key="12">
    <source>
        <dbReference type="PROSITE" id="PS50110"/>
    </source>
</evidence>
<name>A0A3G8H874_9BURK</name>
<dbReference type="Gene3D" id="1.20.1560.10">
    <property type="entry name" value="ABC transporter type 1, transmembrane domain"/>
    <property type="match status" value="1"/>
</dbReference>
<feature type="transmembrane region" description="Helical" evidence="11">
    <location>
        <begin position="153"/>
        <end position="180"/>
    </location>
</feature>
<dbReference type="PANTHER" id="PTHR24221">
    <property type="entry name" value="ATP-BINDING CASSETTE SUB-FAMILY B"/>
    <property type="match status" value="1"/>
</dbReference>
<dbReference type="AlphaFoldDB" id="A0A3G8H874"/>
<dbReference type="SUPFAM" id="SSF55874">
    <property type="entry name" value="ATPase domain of HSP90 chaperone/DNA topoisomerase II/histidine kinase"/>
    <property type="match status" value="1"/>
</dbReference>
<feature type="modified residue" description="4-aspartylphosphate" evidence="10">
    <location>
        <position position="826"/>
    </location>
</feature>
<reference evidence="16" key="1">
    <citation type="submission" date="2018-11" db="EMBL/GenBank/DDBJ databases">
        <title>FDA dAtabase for Regulatory Grade micrObial Sequences (FDA-ARGOS): Supporting development and validation of Infectious Disease Dx tests.</title>
        <authorList>
            <person name="Goldberg B."/>
            <person name="Campos J."/>
            <person name="Tallon L."/>
            <person name="Sadzewicz L."/>
            <person name="Zhao X."/>
            <person name="Vavikolanu K."/>
            <person name="Mehta A."/>
            <person name="Aluvathingal J."/>
            <person name="Nadendla S."/>
            <person name="Geyer C."/>
            <person name="Nandy P."/>
            <person name="Yan Y."/>
            <person name="Sichtig H."/>
        </authorList>
    </citation>
    <scope>NUCLEOTIDE SEQUENCE [LARGE SCALE GENOMIC DNA]</scope>
    <source>
        <strain evidence="16">FDAARGOS_614</strain>
    </source>
</reference>
<keyword evidence="3" id="KW-1003">Cell membrane</keyword>
<evidence type="ECO:0000256" key="10">
    <source>
        <dbReference type="PROSITE-ProRule" id="PRU00169"/>
    </source>
</evidence>
<dbReference type="InterPro" id="IPR011006">
    <property type="entry name" value="CheY-like_superfamily"/>
</dbReference>
<dbReference type="SMART" id="SM00382">
    <property type="entry name" value="AAA"/>
    <property type="match status" value="1"/>
</dbReference>
<dbReference type="Pfam" id="PF00664">
    <property type="entry name" value="ABC_membrane"/>
    <property type="match status" value="1"/>
</dbReference>
<dbReference type="Pfam" id="PF00072">
    <property type="entry name" value="Response_reg"/>
    <property type="match status" value="1"/>
</dbReference>
<dbReference type="SUPFAM" id="SSF52172">
    <property type="entry name" value="CheY-like"/>
    <property type="match status" value="1"/>
</dbReference>
<accession>A0A3G8H874</accession>
<dbReference type="KEGG" id="cpau:EHF44_23125"/>
<evidence type="ECO:0000256" key="7">
    <source>
        <dbReference type="ARBA" id="ARBA00022840"/>
    </source>
</evidence>
<dbReference type="GO" id="GO:0140359">
    <property type="term" value="F:ABC-type transporter activity"/>
    <property type="evidence" value="ECO:0007669"/>
    <property type="project" value="InterPro"/>
</dbReference>
<dbReference type="FunFam" id="3.40.50.300:FF:000186">
    <property type="entry name" value="ATP-binding cassette sub-family B member 7, mitochondrial"/>
    <property type="match status" value="1"/>
</dbReference>
<feature type="transmembrane region" description="Helical" evidence="11">
    <location>
        <begin position="74"/>
        <end position="95"/>
    </location>
</feature>
<feature type="transmembrane region" description="Helical" evidence="11">
    <location>
        <begin position="303"/>
        <end position="324"/>
    </location>
</feature>
<dbReference type="GO" id="GO:0005524">
    <property type="term" value="F:ATP binding"/>
    <property type="evidence" value="ECO:0007669"/>
    <property type="project" value="UniProtKB-KW"/>
</dbReference>
<dbReference type="OrthoDB" id="8554730at2"/>
<dbReference type="GO" id="GO:0000160">
    <property type="term" value="P:phosphorelay signal transduction system"/>
    <property type="evidence" value="ECO:0007669"/>
    <property type="project" value="InterPro"/>
</dbReference>
<evidence type="ECO:0000259" key="13">
    <source>
        <dbReference type="PROSITE" id="PS50893"/>
    </source>
</evidence>
<keyword evidence="8 11" id="KW-1133">Transmembrane helix</keyword>
<evidence type="ECO:0000256" key="3">
    <source>
        <dbReference type="ARBA" id="ARBA00022475"/>
    </source>
</evidence>
<sequence>MPHTAPPVSRRRIARELWTAIWRHRLRVMAAIALLLLAKAATVSVPLVLKLIVDEAASTQTLMNPAGAARAGPLVHLIVTVPVFLVLAYAILRLLGNAFNELRDVVFAHVAQSTVAGFMGRAFAHLHGLGARFHSQRETGAIIRDLDKGTAAIGFLLGVAVFTIVPTLLEIAAVLVIMVAAYGGQFAAIILLVFALYAGCTVLLTRRRMKVQRQVNVVEAQTNSKVVDSLLNYDTVKYFARESFEARRLGSLLDRWVVTSVQNQHALSALHIAQSGCIAVGVACVMLLGVQRVAQGALTVGDLVLINAYIIQVVLPLNTLGFIFRESNDAMTNVERLFALLDAKGRAGEDDDAPGARPLAVSRGEIAFEHVNFSYDPSRQTLWDVSFRVGAGQTVAVVGGSGSGKSTLARLLFRLYQPDSGRVLIDGQDLRLVTQRSLREAVGIVPQDTILFNDTIAYNIAYGLEGASRADVVAAARAAQLDTFVDRLPDGYETMVGERGVRLSGGERQRVAIARAMLKRPPIVVFDEATSALDTRTERAIQQELTRVAKGRTAFIIAHRLSTITDADHILVMEHGRVVEAGTHQALLARGGVYAQMWRLQQQQRELERTEERLALQPIRLEAIVAGVVDGLRERMAERHIHLFTVVGETELRVTGDPGVLQKAVWELCDHIVDAVDDGGRIELRLERSNGDATLTLAALASAQGHPVPAAEIQRLQAELAEAGITLMADAAQQVWRLRMPMRPVSEPLAPAQLPDVAGPPSVMGPQTLRGSHILVLDDDAPTRDVLVEALEDLGADAIAFAHGRDLLQHLSDAAIQDWPQVLLCDIALDEEDGYTVLRDVRRLESQRDVPLVRRFTAIALSGHAQPQDRIRAMMAGFQMHLSKPVQMAELIAAITAHLHQGQAGAAPLAPAPDDARLSRDP</sequence>
<dbReference type="InterPro" id="IPR011527">
    <property type="entry name" value="ABC1_TM_dom"/>
</dbReference>
<protein>
    <submittedName>
        <fullName evidence="15">ATP-binding cassette domain-containing protein</fullName>
    </submittedName>
</protein>
<feature type="domain" description="ABC transporter" evidence="13">
    <location>
        <begin position="366"/>
        <end position="600"/>
    </location>
</feature>
<evidence type="ECO:0000256" key="5">
    <source>
        <dbReference type="ARBA" id="ARBA00022692"/>
    </source>
</evidence>
<dbReference type="PROSITE" id="PS00211">
    <property type="entry name" value="ABC_TRANSPORTER_1"/>
    <property type="match status" value="1"/>
</dbReference>
<dbReference type="InterPro" id="IPR036640">
    <property type="entry name" value="ABC1_TM_sf"/>
</dbReference>
<keyword evidence="4" id="KW-0997">Cell inner membrane</keyword>
<evidence type="ECO:0000256" key="11">
    <source>
        <dbReference type="SAM" id="Phobius"/>
    </source>
</evidence>
<dbReference type="PANTHER" id="PTHR24221:SF654">
    <property type="entry name" value="ATP-BINDING CASSETTE SUB-FAMILY B MEMBER 6"/>
    <property type="match status" value="1"/>
</dbReference>
<dbReference type="InterPro" id="IPR003593">
    <property type="entry name" value="AAA+_ATPase"/>
</dbReference>
<feature type="domain" description="Response regulatory" evidence="12">
    <location>
        <begin position="773"/>
        <end position="899"/>
    </location>
</feature>
<dbReference type="Gene3D" id="3.30.565.10">
    <property type="entry name" value="Histidine kinase-like ATPase, C-terminal domain"/>
    <property type="match status" value="1"/>
</dbReference>
<dbReference type="InterPro" id="IPR003439">
    <property type="entry name" value="ABC_transporter-like_ATP-bd"/>
</dbReference>
<gene>
    <name evidence="15" type="ORF">EHF44_23125</name>
</gene>
<evidence type="ECO:0000313" key="16">
    <source>
        <dbReference type="Proteomes" id="UP000270411"/>
    </source>
</evidence>
<dbReference type="InterPro" id="IPR017871">
    <property type="entry name" value="ABC_transporter-like_CS"/>
</dbReference>
<evidence type="ECO:0000256" key="1">
    <source>
        <dbReference type="ARBA" id="ARBA00004651"/>
    </source>
</evidence>
<dbReference type="RefSeq" id="WP_124686020.1">
    <property type="nucleotide sequence ID" value="NZ_CP033970.1"/>
</dbReference>
<dbReference type="GO" id="GO:0005886">
    <property type="term" value="C:plasma membrane"/>
    <property type="evidence" value="ECO:0007669"/>
    <property type="project" value="UniProtKB-SubCell"/>
</dbReference>
<evidence type="ECO:0000259" key="14">
    <source>
        <dbReference type="PROSITE" id="PS50929"/>
    </source>
</evidence>
<dbReference type="PROSITE" id="PS50929">
    <property type="entry name" value="ABC_TM1F"/>
    <property type="match status" value="1"/>
</dbReference>
<dbReference type="InterPro" id="IPR027417">
    <property type="entry name" value="P-loop_NTPase"/>
</dbReference>
<evidence type="ECO:0000256" key="6">
    <source>
        <dbReference type="ARBA" id="ARBA00022741"/>
    </source>
</evidence>
<dbReference type="SMART" id="SM00448">
    <property type="entry name" value="REC"/>
    <property type="match status" value="1"/>
</dbReference>
<dbReference type="GO" id="GO:0016887">
    <property type="term" value="F:ATP hydrolysis activity"/>
    <property type="evidence" value="ECO:0007669"/>
    <property type="project" value="InterPro"/>
</dbReference>
<keyword evidence="10" id="KW-0597">Phosphoprotein</keyword>
<dbReference type="Proteomes" id="UP000270411">
    <property type="component" value="Chromosome 2"/>
</dbReference>
<proteinExistence type="predicted"/>
<feature type="domain" description="ABC transmembrane type-1" evidence="14">
    <location>
        <begin position="30"/>
        <end position="329"/>
    </location>
</feature>
<evidence type="ECO:0000313" key="15">
    <source>
        <dbReference type="EMBL" id="AZG16290.1"/>
    </source>
</evidence>
<dbReference type="SUPFAM" id="SSF52540">
    <property type="entry name" value="P-loop containing nucleoside triphosphate hydrolases"/>
    <property type="match status" value="1"/>
</dbReference>
<dbReference type="PROSITE" id="PS50110">
    <property type="entry name" value="RESPONSE_REGULATORY"/>
    <property type="match status" value="1"/>
</dbReference>
<dbReference type="Gene3D" id="3.40.50.2300">
    <property type="match status" value="1"/>
</dbReference>
<dbReference type="PROSITE" id="PS50893">
    <property type="entry name" value="ABC_TRANSPORTER_2"/>
    <property type="match status" value="1"/>
</dbReference>
<evidence type="ECO:0000256" key="8">
    <source>
        <dbReference type="ARBA" id="ARBA00022989"/>
    </source>
</evidence>
<comment type="subcellular location">
    <subcellularLocation>
        <location evidence="1">Cell membrane</location>
        <topology evidence="1">Multi-pass membrane protein</topology>
    </subcellularLocation>
</comment>
<keyword evidence="2" id="KW-0813">Transport</keyword>
<keyword evidence="6" id="KW-0547">Nucleotide-binding</keyword>
<feature type="transmembrane region" description="Helical" evidence="11">
    <location>
        <begin position="186"/>
        <end position="204"/>
    </location>
</feature>
<dbReference type="Pfam" id="PF00005">
    <property type="entry name" value="ABC_tran"/>
    <property type="match status" value="1"/>
</dbReference>
<dbReference type="Gene3D" id="3.40.50.300">
    <property type="entry name" value="P-loop containing nucleotide triphosphate hydrolases"/>
    <property type="match status" value="1"/>
</dbReference>
<dbReference type="InterPro" id="IPR001789">
    <property type="entry name" value="Sig_transdc_resp-reg_receiver"/>
</dbReference>
<dbReference type="EMBL" id="CP033970">
    <property type="protein sequence ID" value="AZG16290.1"/>
    <property type="molecule type" value="Genomic_DNA"/>
</dbReference>
<keyword evidence="9 11" id="KW-0472">Membrane</keyword>
<dbReference type="InterPro" id="IPR039421">
    <property type="entry name" value="Type_1_exporter"/>
</dbReference>
<keyword evidence="7 15" id="KW-0067">ATP-binding</keyword>
<evidence type="ECO:0000256" key="2">
    <source>
        <dbReference type="ARBA" id="ARBA00022448"/>
    </source>
</evidence>
<dbReference type="InterPro" id="IPR036890">
    <property type="entry name" value="HATPase_C_sf"/>
</dbReference>
<keyword evidence="5 11" id="KW-0812">Transmembrane</keyword>
<dbReference type="SUPFAM" id="SSF90123">
    <property type="entry name" value="ABC transporter transmembrane region"/>
    <property type="match status" value="1"/>
</dbReference>
<dbReference type="CDD" id="cd18582">
    <property type="entry name" value="ABC_6TM_ATM1_ABCB7"/>
    <property type="match status" value="1"/>
</dbReference>
<evidence type="ECO:0000256" key="9">
    <source>
        <dbReference type="ARBA" id="ARBA00023136"/>
    </source>
</evidence>
<evidence type="ECO:0000256" key="4">
    <source>
        <dbReference type="ARBA" id="ARBA00022519"/>
    </source>
</evidence>
<organism evidence="15 16">
    <name type="scientific">Cupriavidus pauculus</name>
    <dbReference type="NCBI Taxonomy" id="82633"/>
    <lineage>
        <taxon>Bacteria</taxon>
        <taxon>Pseudomonadati</taxon>
        <taxon>Pseudomonadota</taxon>
        <taxon>Betaproteobacteria</taxon>
        <taxon>Burkholderiales</taxon>
        <taxon>Burkholderiaceae</taxon>
        <taxon>Cupriavidus</taxon>
    </lineage>
</organism>